<dbReference type="InterPro" id="IPR020472">
    <property type="entry name" value="WD40_PAC1"/>
</dbReference>
<keyword evidence="4" id="KW-0539">Nucleus</keyword>
<evidence type="ECO:0008006" key="9">
    <source>
        <dbReference type="Google" id="ProtNLM"/>
    </source>
</evidence>
<dbReference type="InterPro" id="IPR001680">
    <property type="entry name" value="WD40_rpt"/>
</dbReference>
<dbReference type="GO" id="GO:0005847">
    <property type="term" value="C:mRNA cleavage and polyadenylation specificity factor complex"/>
    <property type="evidence" value="ECO:0007669"/>
    <property type="project" value="TreeGrafter"/>
</dbReference>
<comment type="caution">
    <text evidence="7">The sequence shown here is derived from an EMBL/GenBank/DDBJ whole genome shotgun (WGS) entry which is preliminary data.</text>
</comment>
<accession>A0AA41VZB8</accession>
<proteinExistence type="predicted"/>
<protein>
    <recommendedName>
        <fullName evidence="9">Flowering time control protein FY</fullName>
    </recommendedName>
</protein>
<feature type="compositionally biased region" description="Pro residues" evidence="6">
    <location>
        <begin position="623"/>
        <end position="635"/>
    </location>
</feature>
<dbReference type="SMART" id="SM00320">
    <property type="entry name" value="WD40"/>
    <property type="match status" value="7"/>
</dbReference>
<dbReference type="InterPro" id="IPR036322">
    <property type="entry name" value="WD40_repeat_dom_sf"/>
</dbReference>
<reference evidence="7" key="1">
    <citation type="submission" date="2022-03" db="EMBL/GenBank/DDBJ databases">
        <title>A functionally conserved STORR gene fusion in Papaver species that diverged 16.8 million years ago.</title>
        <authorList>
            <person name="Catania T."/>
        </authorList>
    </citation>
    <scope>NUCLEOTIDE SEQUENCE</scope>
    <source>
        <strain evidence="7">S-191538</strain>
    </source>
</reference>
<feature type="compositionally biased region" description="Low complexity" evidence="6">
    <location>
        <begin position="441"/>
        <end position="477"/>
    </location>
</feature>
<dbReference type="Gene3D" id="2.130.10.10">
    <property type="entry name" value="YVTN repeat-like/Quinoprotein amine dehydrogenase"/>
    <property type="match status" value="2"/>
</dbReference>
<keyword evidence="8" id="KW-1185">Reference proteome</keyword>
<dbReference type="GO" id="GO:0031124">
    <property type="term" value="P:mRNA 3'-end processing"/>
    <property type="evidence" value="ECO:0007669"/>
    <property type="project" value="InterPro"/>
</dbReference>
<feature type="repeat" description="WD" evidence="5">
    <location>
        <begin position="91"/>
        <end position="123"/>
    </location>
</feature>
<dbReference type="PANTHER" id="PTHR22836:SF0">
    <property type="entry name" value="PRE-MRNA 3' END PROCESSING PROTEIN WDR33"/>
    <property type="match status" value="1"/>
</dbReference>
<feature type="repeat" description="WD" evidence="5">
    <location>
        <begin position="49"/>
        <end position="81"/>
    </location>
</feature>
<dbReference type="InterPro" id="IPR015943">
    <property type="entry name" value="WD40/YVTN_repeat-like_dom_sf"/>
</dbReference>
<evidence type="ECO:0000256" key="4">
    <source>
        <dbReference type="ARBA" id="ARBA00023242"/>
    </source>
</evidence>
<feature type="repeat" description="WD" evidence="5">
    <location>
        <begin position="303"/>
        <end position="334"/>
    </location>
</feature>
<name>A0AA41VZB8_PAPNU</name>
<feature type="repeat" description="WD" evidence="5">
    <location>
        <begin position="217"/>
        <end position="258"/>
    </location>
</feature>
<dbReference type="Pfam" id="PF00400">
    <property type="entry name" value="WD40"/>
    <property type="match status" value="6"/>
</dbReference>
<feature type="repeat" description="WD" evidence="5">
    <location>
        <begin position="133"/>
        <end position="174"/>
    </location>
</feature>
<keyword evidence="3" id="KW-0677">Repeat</keyword>
<dbReference type="InterPro" id="IPR045245">
    <property type="entry name" value="Pfs2-like"/>
</dbReference>
<dbReference type="CDD" id="cd00200">
    <property type="entry name" value="WD40"/>
    <property type="match status" value="1"/>
</dbReference>
<dbReference type="SUPFAM" id="SSF50978">
    <property type="entry name" value="WD40 repeat-like"/>
    <property type="match status" value="1"/>
</dbReference>
<dbReference type="PANTHER" id="PTHR22836">
    <property type="entry name" value="WD40 REPEAT PROTEIN"/>
    <property type="match status" value="1"/>
</dbReference>
<dbReference type="EMBL" id="JAJJMA010325016">
    <property type="protein sequence ID" value="MCL7050216.1"/>
    <property type="molecule type" value="Genomic_DNA"/>
</dbReference>
<dbReference type="PROSITE" id="PS00678">
    <property type="entry name" value="WD_REPEATS_1"/>
    <property type="match status" value="1"/>
</dbReference>
<dbReference type="FunFam" id="2.130.10.10:FF:000237">
    <property type="entry name" value="Flowering time control protein FY"/>
    <property type="match status" value="1"/>
</dbReference>
<comment type="subcellular location">
    <subcellularLocation>
        <location evidence="1">Nucleus</location>
    </subcellularLocation>
</comment>
<dbReference type="PROSITE" id="PS50294">
    <property type="entry name" value="WD_REPEATS_REGION"/>
    <property type="match status" value="6"/>
</dbReference>
<dbReference type="InterPro" id="IPR019775">
    <property type="entry name" value="WD40_repeat_CS"/>
</dbReference>
<evidence type="ECO:0000256" key="3">
    <source>
        <dbReference type="ARBA" id="ARBA00022737"/>
    </source>
</evidence>
<feature type="compositionally biased region" description="Polar residues" evidence="6">
    <location>
        <begin position="406"/>
        <end position="421"/>
    </location>
</feature>
<organism evidence="7 8">
    <name type="scientific">Papaver nudicaule</name>
    <name type="common">Iceland poppy</name>
    <dbReference type="NCBI Taxonomy" id="74823"/>
    <lineage>
        <taxon>Eukaryota</taxon>
        <taxon>Viridiplantae</taxon>
        <taxon>Streptophyta</taxon>
        <taxon>Embryophyta</taxon>
        <taxon>Tracheophyta</taxon>
        <taxon>Spermatophyta</taxon>
        <taxon>Magnoliopsida</taxon>
        <taxon>Ranunculales</taxon>
        <taxon>Papaveraceae</taxon>
        <taxon>Papaveroideae</taxon>
        <taxon>Papaver</taxon>
    </lineage>
</organism>
<sequence>MQTRVWQRDSRDRTVLQPTPAAAIDMLPTIAYADNPSTSFAAKFVHASTNKNRCSINRVLWTPTGRRLITGSQSGEFTLWNGQSFNFEMILQAHDQAIRSMVWSHNENWMVTGDDGGAIKYWQNNMNNVKANKSAHKESVRDLSFSKTDLKFCSCSDDTTVKVWDFARCQEERSLSGHGWDVKSVDWHPTKSLLVSGGKDNLVKLWDAKSGRELSSFHGHKNTVLCVKWNQNGNWVLTASKDQIIKLYDIRAMKELESFRGHRKDVTALAWHPFHEEYFVSGSFDGSIFHWLVGHDTPQVEITGAHENSVWDLAWHPIGYILCSGSNDHTTRFWCRNRPGDPPRDKFNTGYNQGFGEHNPAVAGRMPSNFQIPDGPSTPGPFTTGAPRNEGTIPGIGVAMPLSIPSIDTSDQGEQQQQSFPVSMPIGAPPLPPGPHPSLLPPGQSYPQFSHHMPPQQHQPYQQQIPSLQGPSSNMPQMQPPPSHLSHLQHSHLSRPPQMAGSLPMPSPQLPPMPGQMGMQGSANQMVPPMPQGHMMGMNQMHSGSGNALQQPPHGGYANGMPNIQVPSGPSGPGQMYPPMGGPYNRGQPIQMSMVPGLNPYQAGNQSGTGMRPVGPHMGLSPAMPPPPPGPPPPQQQQHSSIPQ</sequence>
<feature type="repeat" description="WD" evidence="5">
    <location>
        <begin position="259"/>
        <end position="291"/>
    </location>
</feature>
<feature type="region of interest" description="Disordered" evidence="6">
    <location>
        <begin position="601"/>
        <end position="644"/>
    </location>
</feature>
<feature type="repeat" description="WD" evidence="5">
    <location>
        <begin position="175"/>
        <end position="216"/>
    </location>
</feature>
<evidence type="ECO:0000256" key="2">
    <source>
        <dbReference type="ARBA" id="ARBA00022574"/>
    </source>
</evidence>
<evidence type="ECO:0000313" key="7">
    <source>
        <dbReference type="EMBL" id="MCL7050216.1"/>
    </source>
</evidence>
<dbReference type="AlphaFoldDB" id="A0AA41VZB8"/>
<dbReference type="PRINTS" id="PR00320">
    <property type="entry name" value="GPROTEINBRPT"/>
</dbReference>
<keyword evidence="2 5" id="KW-0853">WD repeat</keyword>
<evidence type="ECO:0000256" key="6">
    <source>
        <dbReference type="SAM" id="MobiDB-lite"/>
    </source>
</evidence>
<evidence type="ECO:0000256" key="5">
    <source>
        <dbReference type="PROSITE-ProRule" id="PRU00221"/>
    </source>
</evidence>
<feature type="compositionally biased region" description="Pro residues" evidence="6">
    <location>
        <begin position="427"/>
        <end position="440"/>
    </location>
</feature>
<evidence type="ECO:0000313" key="8">
    <source>
        <dbReference type="Proteomes" id="UP001177140"/>
    </source>
</evidence>
<dbReference type="Proteomes" id="UP001177140">
    <property type="component" value="Unassembled WGS sequence"/>
</dbReference>
<dbReference type="FunFam" id="2.130.10.10:FF:000409">
    <property type="entry name" value="Flowering time control protein FY"/>
    <property type="match status" value="1"/>
</dbReference>
<feature type="region of interest" description="Disordered" evidence="6">
    <location>
        <begin position="402"/>
        <end position="502"/>
    </location>
</feature>
<evidence type="ECO:0000256" key="1">
    <source>
        <dbReference type="ARBA" id="ARBA00004123"/>
    </source>
</evidence>
<gene>
    <name evidence="7" type="ORF">MKW94_022398</name>
</gene>
<dbReference type="PROSITE" id="PS50082">
    <property type="entry name" value="WD_REPEATS_2"/>
    <property type="match status" value="7"/>
</dbReference>